<name>A0A9D2WPN2_9FIRM</name>
<organism evidence="2 3">
    <name type="scientific">Sporotomaculum syntrophicum</name>
    <dbReference type="NCBI Taxonomy" id="182264"/>
    <lineage>
        <taxon>Bacteria</taxon>
        <taxon>Bacillati</taxon>
        <taxon>Bacillota</taxon>
        <taxon>Clostridia</taxon>
        <taxon>Eubacteriales</taxon>
        <taxon>Desulfallaceae</taxon>
        <taxon>Sporotomaculum</taxon>
    </lineage>
</organism>
<dbReference type="AlphaFoldDB" id="A0A9D2WPN2"/>
<sequence length="204" mass="23361">MTTILTQGVYFHGIVKGKYLAVWPVYVMGDDPKALTFTIAADEPNTAQLFLHQAATDYVMEDSTYFKRSYITSTIRQRLHQKSFRERVLEAYSSQCAFCKLKHAELLDAAHIIPDADELGGPLVNNGLSLCKIHHAAFDSNIIGITPDYKMMVREDILLERDGPMLRHGIQQLHDQKIILPKSKLLWPDQNRLEVRYNKFREVG</sequence>
<evidence type="ECO:0000313" key="2">
    <source>
        <dbReference type="EMBL" id="KAF1085260.1"/>
    </source>
</evidence>
<evidence type="ECO:0000259" key="1">
    <source>
        <dbReference type="Pfam" id="PF13391"/>
    </source>
</evidence>
<dbReference type="Pfam" id="PF13391">
    <property type="entry name" value="HNH_2"/>
    <property type="match status" value="1"/>
</dbReference>
<dbReference type="OrthoDB" id="5678128at2"/>
<feature type="domain" description="HNH nuclease" evidence="1">
    <location>
        <begin position="96"/>
        <end position="145"/>
    </location>
</feature>
<dbReference type="InterPro" id="IPR003615">
    <property type="entry name" value="HNH_nuc"/>
</dbReference>
<gene>
    <name evidence="2" type="ORF">SPSYN_01396</name>
</gene>
<protein>
    <recommendedName>
        <fullName evidence="1">HNH nuclease domain-containing protein</fullName>
    </recommendedName>
</protein>
<proteinExistence type="predicted"/>
<comment type="caution">
    <text evidence="2">The sequence shown here is derived from an EMBL/GenBank/DDBJ whole genome shotgun (WGS) entry which is preliminary data.</text>
</comment>
<dbReference type="Proteomes" id="UP000798488">
    <property type="component" value="Unassembled WGS sequence"/>
</dbReference>
<reference evidence="2" key="1">
    <citation type="submission" date="2016-02" db="EMBL/GenBank/DDBJ databases">
        <title>Draft Genome Sequence of Sporotomaculum syntrophicum Strain FB, a Syntrophic Benzoate Degrader.</title>
        <authorList>
            <person name="Nobu M.K."/>
            <person name="Narihiro T."/>
            <person name="Qiu Y.-L."/>
            <person name="Ohashi A."/>
            <person name="Liu W.-T."/>
            <person name="Yuji S."/>
        </authorList>
    </citation>
    <scope>NUCLEOTIDE SEQUENCE</scope>
    <source>
        <strain evidence="2">FB</strain>
    </source>
</reference>
<accession>A0A9D2WPN2</accession>
<dbReference type="EMBL" id="LSRS01000003">
    <property type="protein sequence ID" value="KAF1085260.1"/>
    <property type="molecule type" value="Genomic_DNA"/>
</dbReference>
<evidence type="ECO:0000313" key="3">
    <source>
        <dbReference type="Proteomes" id="UP000798488"/>
    </source>
</evidence>
<dbReference type="RefSeq" id="WP_161821754.1">
    <property type="nucleotide sequence ID" value="NZ_LSRS01000003.1"/>
</dbReference>
<keyword evidence="3" id="KW-1185">Reference proteome</keyword>